<dbReference type="AlphaFoldDB" id="A0AAD5MG95"/>
<dbReference type="EMBL" id="JAHQIW010003283">
    <property type="protein sequence ID" value="KAJ1358022.1"/>
    <property type="molecule type" value="Genomic_DNA"/>
</dbReference>
<evidence type="ECO:0000313" key="3">
    <source>
        <dbReference type="Proteomes" id="UP001196413"/>
    </source>
</evidence>
<protein>
    <submittedName>
        <fullName evidence="2">Uncharacterized protein</fullName>
    </submittedName>
</protein>
<feature type="compositionally biased region" description="Basic and acidic residues" evidence="1">
    <location>
        <begin position="28"/>
        <end position="38"/>
    </location>
</feature>
<feature type="region of interest" description="Disordered" evidence="1">
    <location>
        <begin position="1"/>
        <end position="45"/>
    </location>
</feature>
<evidence type="ECO:0000256" key="1">
    <source>
        <dbReference type="SAM" id="MobiDB-lite"/>
    </source>
</evidence>
<comment type="caution">
    <text evidence="2">The sequence shown here is derived from an EMBL/GenBank/DDBJ whole genome shotgun (WGS) entry which is preliminary data.</text>
</comment>
<keyword evidence="3" id="KW-1185">Reference proteome</keyword>
<evidence type="ECO:0000313" key="2">
    <source>
        <dbReference type="EMBL" id="KAJ1358022.1"/>
    </source>
</evidence>
<proteinExistence type="predicted"/>
<dbReference type="Proteomes" id="UP001196413">
    <property type="component" value="Unassembled WGS sequence"/>
</dbReference>
<reference evidence="2" key="1">
    <citation type="submission" date="2021-06" db="EMBL/GenBank/DDBJ databases">
        <title>Parelaphostrongylus tenuis whole genome reference sequence.</title>
        <authorList>
            <person name="Garwood T.J."/>
            <person name="Larsen P.A."/>
            <person name="Fountain-Jones N.M."/>
            <person name="Garbe J.R."/>
            <person name="Macchietto M.G."/>
            <person name="Kania S.A."/>
            <person name="Gerhold R.W."/>
            <person name="Richards J.E."/>
            <person name="Wolf T.M."/>
        </authorList>
    </citation>
    <scope>NUCLEOTIDE SEQUENCE</scope>
    <source>
        <strain evidence="2">MNPRO001-30</strain>
        <tissue evidence="2">Meninges</tissue>
    </source>
</reference>
<accession>A0AAD5MG95</accession>
<gene>
    <name evidence="2" type="ORF">KIN20_016323</name>
</gene>
<sequence length="125" mass="14042">MSGGLVVTRDNDSANVEDFPGPSGSRSSDFKGVVEQRRGSGSQQLPEVRIARIETIHRTLQGLHDEWEERKKMTFAVDHVHPSYLCSSSSDHVSCVELEARERKDPLRFCYLGCKSMYVVDSILV</sequence>
<organism evidence="2 3">
    <name type="scientific">Parelaphostrongylus tenuis</name>
    <name type="common">Meningeal worm</name>
    <dbReference type="NCBI Taxonomy" id="148309"/>
    <lineage>
        <taxon>Eukaryota</taxon>
        <taxon>Metazoa</taxon>
        <taxon>Ecdysozoa</taxon>
        <taxon>Nematoda</taxon>
        <taxon>Chromadorea</taxon>
        <taxon>Rhabditida</taxon>
        <taxon>Rhabditina</taxon>
        <taxon>Rhabditomorpha</taxon>
        <taxon>Strongyloidea</taxon>
        <taxon>Metastrongylidae</taxon>
        <taxon>Parelaphostrongylus</taxon>
    </lineage>
</organism>
<name>A0AAD5MG95_PARTN</name>